<dbReference type="AlphaFoldDB" id="A0A6B0S469"/>
<organism evidence="1 2">
    <name type="scientific">Bos mutus</name>
    <name type="common">wild yak</name>
    <dbReference type="NCBI Taxonomy" id="72004"/>
    <lineage>
        <taxon>Eukaryota</taxon>
        <taxon>Metazoa</taxon>
        <taxon>Chordata</taxon>
        <taxon>Craniata</taxon>
        <taxon>Vertebrata</taxon>
        <taxon>Euteleostomi</taxon>
        <taxon>Mammalia</taxon>
        <taxon>Eutheria</taxon>
        <taxon>Laurasiatheria</taxon>
        <taxon>Artiodactyla</taxon>
        <taxon>Ruminantia</taxon>
        <taxon>Pecora</taxon>
        <taxon>Bovidae</taxon>
        <taxon>Bovinae</taxon>
        <taxon>Bos</taxon>
    </lineage>
</organism>
<dbReference type="EMBL" id="VBQZ03000144">
    <property type="protein sequence ID" value="MXQ95757.1"/>
    <property type="molecule type" value="Genomic_DNA"/>
</dbReference>
<comment type="caution">
    <text evidence="1">The sequence shown here is derived from an EMBL/GenBank/DDBJ whole genome shotgun (WGS) entry which is preliminary data.</text>
</comment>
<accession>A0A6B0S469</accession>
<name>A0A6B0S469_9CETA</name>
<dbReference type="Proteomes" id="UP000322234">
    <property type="component" value="Unassembled WGS sequence"/>
</dbReference>
<evidence type="ECO:0000313" key="2">
    <source>
        <dbReference type="Proteomes" id="UP000322234"/>
    </source>
</evidence>
<proteinExistence type="predicted"/>
<gene>
    <name evidence="1" type="ORF">E5288_WYG002910</name>
</gene>
<sequence>MRDFLGDVFGCPEGSLGNRPSRTALLSLQGPGSPPPMTQRERLMDWLSDRGEGYIQWPKLDAGDWTQARESGHPATILSIWRKEQEGTLPSDTKAIGGKRISFSQKECIIDQFVTGPLDTFMDPHGLGGHNMGIFFLKSTGHQAFGLAYNQKSVRIASDLGKNCIFSH</sequence>
<keyword evidence="2" id="KW-1185">Reference proteome</keyword>
<evidence type="ECO:0000313" key="1">
    <source>
        <dbReference type="EMBL" id="MXQ95757.1"/>
    </source>
</evidence>
<protein>
    <submittedName>
        <fullName evidence="1">Uncharacterized protein</fullName>
    </submittedName>
</protein>
<reference evidence="1" key="1">
    <citation type="submission" date="2019-10" db="EMBL/GenBank/DDBJ databases">
        <title>The sequence and de novo assembly of the wild yak genome.</title>
        <authorList>
            <person name="Liu Y."/>
        </authorList>
    </citation>
    <scope>NUCLEOTIDE SEQUENCE [LARGE SCALE GENOMIC DNA]</scope>
    <source>
        <strain evidence="1">WY2019</strain>
    </source>
</reference>